<gene>
    <name evidence="1" type="primary">ORF52201</name>
</gene>
<feature type="non-terminal residue" evidence="1">
    <location>
        <position position="1"/>
    </location>
</feature>
<sequence>LVVCCGSVLDVLVPRFVSSSGRCLVTLVFVSESSSESKHFIKEQQTTWEDTGRKDIAKEDTVKEYTSKEDATKEDTTNNENINNTKYDLSCTCCLQSHV</sequence>
<dbReference type="EMBL" id="HACG01017713">
    <property type="protein sequence ID" value="CEK64578.1"/>
    <property type="molecule type" value="Transcribed_RNA"/>
</dbReference>
<proteinExistence type="predicted"/>
<evidence type="ECO:0000313" key="1">
    <source>
        <dbReference type="EMBL" id="CEK64578.1"/>
    </source>
</evidence>
<name>A0A0B6Z7T6_9EUPU</name>
<organism evidence="1">
    <name type="scientific">Arion vulgaris</name>
    <dbReference type="NCBI Taxonomy" id="1028688"/>
    <lineage>
        <taxon>Eukaryota</taxon>
        <taxon>Metazoa</taxon>
        <taxon>Spiralia</taxon>
        <taxon>Lophotrochozoa</taxon>
        <taxon>Mollusca</taxon>
        <taxon>Gastropoda</taxon>
        <taxon>Heterobranchia</taxon>
        <taxon>Euthyneura</taxon>
        <taxon>Panpulmonata</taxon>
        <taxon>Eupulmonata</taxon>
        <taxon>Stylommatophora</taxon>
        <taxon>Helicina</taxon>
        <taxon>Arionoidea</taxon>
        <taxon>Arionidae</taxon>
        <taxon>Arion</taxon>
    </lineage>
</organism>
<dbReference type="AlphaFoldDB" id="A0A0B6Z7T6"/>
<protein>
    <submittedName>
        <fullName evidence="1">Uncharacterized protein</fullName>
    </submittedName>
</protein>
<accession>A0A0B6Z7T6</accession>
<reference evidence="1" key="1">
    <citation type="submission" date="2014-12" db="EMBL/GenBank/DDBJ databases">
        <title>Insight into the proteome of Arion vulgaris.</title>
        <authorList>
            <person name="Aradska J."/>
            <person name="Bulat T."/>
            <person name="Smidak R."/>
            <person name="Sarate P."/>
            <person name="Gangsoo J."/>
            <person name="Sialana F."/>
            <person name="Bilban M."/>
            <person name="Lubec G."/>
        </authorList>
    </citation>
    <scope>NUCLEOTIDE SEQUENCE</scope>
    <source>
        <tissue evidence="1">Skin</tissue>
    </source>
</reference>